<dbReference type="Pfam" id="PF02687">
    <property type="entry name" value="FtsX"/>
    <property type="match status" value="1"/>
</dbReference>
<dbReference type="Proteomes" id="UP000271624">
    <property type="component" value="Unassembled WGS sequence"/>
</dbReference>
<comment type="caution">
    <text evidence="10">The sequence shown here is derived from an EMBL/GenBank/DDBJ whole genome shotgun (WGS) entry which is preliminary data.</text>
</comment>
<evidence type="ECO:0000313" key="10">
    <source>
        <dbReference type="EMBL" id="RUT10150.1"/>
    </source>
</evidence>
<keyword evidence="11" id="KW-1185">Reference proteome</keyword>
<sequence length="391" mass="42969">MSLSPQDLIIVTCKSLTGNWVRSALTSLGVFMGVAAVNATLQVGDISRALIKQQLSKRDAPQVSLSVFSREGREPKLEDLEFLRRRLKNYQLISASNYVGFSESVIYQGEEGKPMMLAVTQDYLPATGRRLIKGRYFNAADLENYRPVVVIDKFLSDKLFKKEEPLGKSIFSSNRPYQVIGIIETKQSFGEEPKGQLVMPMSTYSALTGSQDFQSIWIRPRKEEDMNQLKEDAEKLLKSRFPGAEVYGYSNIEDILMQKQSFELASRGLNVVGIIALLIGGVGITNITIASVIERTAEIGLRRALGATKSEILLQFILEAALLSLVGGTLAIISVNCVTIVVTQIFSFPYQLEVQTAVLSLGAALLVGVGACYFPAVRASQLDPVKALREG</sequence>
<comment type="subcellular location">
    <subcellularLocation>
        <location evidence="1">Cell membrane</location>
        <topology evidence="1">Multi-pass membrane protein</topology>
    </subcellularLocation>
</comment>
<gene>
    <name evidence="10" type="ORF">DSM106972_006450</name>
</gene>
<comment type="similarity">
    <text evidence="6">Belongs to the ABC-4 integral membrane protein family.</text>
</comment>
<reference evidence="10" key="1">
    <citation type="submission" date="2018-12" db="EMBL/GenBank/DDBJ databases">
        <authorList>
            <person name="Will S."/>
            <person name="Neumann-Schaal M."/>
            <person name="Henke P."/>
        </authorList>
    </citation>
    <scope>NUCLEOTIDE SEQUENCE</scope>
    <source>
        <strain evidence="10">PCC 7102</strain>
    </source>
</reference>
<organism evidence="10 11">
    <name type="scientific">Dulcicalothrix desertica PCC 7102</name>
    <dbReference type="NCBI Taxonomy" id="232991"/>
    <lineage>
        <taxon>Bacteria</taxon>
        <taxon>Bacillati</taxon>
        <taxon>Cyanobacteriota</taxon>
        <taxon>Cyanophyceae</taxon>
        <taxon>Nostocales</taxon>
        <taxon>Calotrichaceae</taxon>
        <taxon>Dulcicalothrix</taxon>
    </lineage>
</organism>
<name>A0A3S1CLY1_9CYAN</name>
<dbReference type="Pfam" id="PF12704">
    <property type="entry name" value="MacB_PCD"/>
    <property type="match status" value="1"/>
</dbReference>
<keyword evidence="5 7" id="KW-0472">Membrane</keyword>
<evidence type="ECO:0000256" key="7">
    <source>
        <dbReference type="SAM" id="Phobius"/>
    </source>
</evidence>
<dbReference type="EMBL" id="RSCL01000001">
    <property type="protein sequence ID" value="RUT10150.1"/>
    <property type="molecule type" value="Genomic_DNA"/>
</dbReference>
<evidence type="ECO:0000259" key="8">
    <source>
        <dbReference type="Pfam" id="PF02687"/>
    </source>
</evidence>
<proteinExistence type="inferred from homology"/>
<dbReference type="PANTHER" id="PTHR30572:SF4">
    <property type="entry name" value="ABC TRANSPORTER PERMEASE YTRF"/>
    <property type="match status" value="1"/>
</dbReference>
<keyword evidence="4 7" id="KW-1133">Transmembrane helix</keyword>
<feature type="domain" description="MacB-like periplasmic core" evidence="9">
    <location>
        <begin position="23"/>
        <end position="235"/>
    </location>
</feature>
<evidence type="ECO:0000313" key="11">
    <source>
        <dbReference type="Proteomes" id="UP000271624"/>
    </source>
</evidence>
<keyword evidence="2" id="KW-1003">Cell membrane</keyword>
<dbReference type="RefSeq" id="WP_127078758.1">
    <property type="nucleotide sequence ID" value="NZ_RSCL01000001.1"/>
</dbReference>
<evidence type="ECO:0000259" key="9">
    <source>
        <dbReference type="Pfam" id="PF12704"/>
    </source>
</evidence>
<reference evidence="10" key="2">
    <citation type="journal article" date="2019" name="Genome Biol. Evol.">
        <title>Day and night: Metabolic profiles and evolutionary relationships of six axenic non-marine cyanobacteria.</title>
        <authorList>
            <person name="Will S.E."/>
            <person name="Henke P."/>
            <person name="Boedeker C."/>
            <person name="Huang S."/>
            <person name="Brinkmann H."/>
            <person name="Rohde M."/>
            <person name="Jarek M."/>
            <person name="Friedl T."/>
            <person name="Seufert S."/>
            <person name="Schumacher M."/>
            <person name="Overmann J."/>
            <person name="Neumann-Schaal M."/>
            <person name="Petersen J."/>
        </authorList>
    </citation>
    <scope>NUCLEOTIDE SEQUENCE [LARGE SCALE GENOMIC DNA]</scope>
    <source>
        <strain evidence="10">PCC 7102</strain>
    </source>
</reference>
<feature type="domain" description="ABC3 transporter permease C-terminal" evidence="8">
    <location>
        <begin position="271"/>
        <end position="384"/>
    </location>
</feature>
<feature type="transmembrane region" description="Helical" evidence="7">
    <location>
        <begin position="354"/>
        <end position="376"/>
    </location>
</feature>
<dbReference type="AlphaFoldDB" id="A0A3S1CLY1"/>
<dbReference type="OrthoDB" id="9770099at2"/>
<evidence type="ECO:0000256" key="5">
    <source>
        <dbReference type="ARBA" id="ARBA00023136"/>
    </source>
</evidence>
<evidence type="ECO:0000256" key="6">
    <source>
        <dbReference type="ARBA" id="ARBA00038076"/>
    </source>
</evidence>
<protein>
    <submittedName>
        <fullName evidence="10">ABC transporter permease</fullName>
    </submittedName>
</protein>
<feature type="transmembrane region" description="Helical" evidence="7">
    <location>
        <begin position="313"/>
        <end position="342"/>
    </location>
</feature>
<feature type="transmembrane region" description="Helical" evidence="7">
    <location>
        <begin position="269"/>
        <end position="293"/>
    </location>
</feature>
<dbReference type="InterPro" id="IPR050250">
    <property type="entry name" value="Macrolide_Exporter_MacB"/>
</dbReference>
<dbReference type="GO" id="GO:0005886">
    <property type="term" value="C:plasma membrane"/>
    <property type="evidence" value="ECO:0007669"/>
    <property type="project" value="UniProtKB-SubCell"/>
</dbReference>
<evidence type="ECO:0000256" key="3">
    <source>
        <dbReference type="ARBA" id="ARBA00022692"/>
    </source>
</evidence>
<dbReference type="GO" id="GO:0022857">
    <property type="term" value="F:transmembrane transporter activity"/>
    <property type="evidence" value="ECO:0007669"/>
    <property type="project" value="TreeGrafter"/>
</dbReference>
<dbReference type="InterPro" id="IPR003838">
    <property type="entry name" value="ABC3_permease_C"/>
</dbReference>
<evidence type="ECO:0000256" key="2">
    <source>
        <dbReference type="ARBA" id="ARBA00022475"/>
    </source>
</evidence>
<evidence type="ECO:0000256" key="1">
    <source>
        <dbReference type="ARBA" id="ARBA00004651"/>
    </source>
</evidence>
<dbReference type="InterPro" id="IPR025857">
    <property type="entry name" value="MacB_PCD"/>
</dbReference>
<evidence type="ECO:0000256" key="4">
    <source>
        <dbReference type="ARBA" id="ARBA00022989"/>
    </source>
</evidence>
<accession>A0A3S1CLY1</accession>
<keyword evidence="3 7" id="KW-0812">Transmembrane</keyword>
<dbReference type="PANTHER" id="PTHR30572">
    <property type="entry name" value="MEMBRANE COMPONENT OF TRANSPORTER-RELATED"/>
    <property type="match status" value="1"/>
</dbReference>